<dbReference type="Proteomes" id="UP000805649">
    <property type="component" value="Unassembled WGS sequence"/>
</dbReference>
<gene>
    <name evidence="1" type="ORF">CTRU02_215107</name>
</gene>
<name>A0ACC3YDG0_COLTU</name>
<evidence type="ECO:0000313" key="2">
    <source>
        <dbReference type="Proteomes" id="UP000805649"/>
    </source>
</evidence>
<evidence type="ECO:0000313" key="1">
    <source>
        <dbReference type="EMBL" id="KAL0929898.1"/>
    </source>
</evidence>
<sequence length="225" mass="24421">MIFDLPFEYFRLPQNLGRRLLSLDEGGVGGVVQLAILQEIQQELGKSIPLQECFDLIGGTGSGGIIALGLVSLGWDVFEATEKFETLVENAFSKRSGFDFSFWQATPTYLSENLEKGINLAFGSDGKLQLAESTSKQTISGKCPARVFVTASVSGQGGEVLSSYHRRKDLSAKETRLGPITHMLRAGQGNQLWHKAKASVMMPPASLSPVLHYIATPARHQLVGP</sequence>
<reference evidence="1 2" key="1">
    <citation type="journal article" date="2020" name="Phytopathology">
        <title>Genome Sequence Resources of Colletotrichum truncatum, C. plurivorum, C. musicola, and C. sojae: Four Species Pathogenic to Soybean (Glycine max).</title>
        <authorList>
            <person name="Rogerio F."/>
            <person name="Boufleur T.R."/>
            <person name="Ciampi-Guillardi M."/>
            <person name="Sukno S.A."/>
            <person name="Thon M.R."/>
            <person name="Massola Junior N.S."/>
            <person name="Baroncelli R."/>
        </authorList>
    </citation>
    <scope>NUCLEOTIDE SEQUENCE [LARGE SCALE GENOMIC DNA]</scope>
    <source>
        <strain evidence="1 2">CMES1059</strain>
    </source>
</reference>
<accession>A0ACC3YDG0</accession>
<organism evidence="1 2">
    <name type="scientific">Colletotrichum truncatum</name>
    <name type="common">Anthracnose fungus</name>
    <name type="synonym">Colletotrichum capsici</name>
    <dbReference type="NCBI Taxonomy" id="5467"/>
    <lineage>
        <taxon>Eukaryota</taxon>
        <taxon>Fungi</taxon>
        <taxon>Dikarya</taxon>
        <taxon>Ascomycota</taxon>
        <taxon>Pezizomycotina</taxon>
        <taxon>Sordariomycetes</taxon>
        <taxon>Hypocreomycetidae</taxon>
        <taxon>Glomerellales</taxon>
        <taxon>Glomerellaceae</taxon>
        <taxon>Colletotrichum</taxon>
        <taxon>Colletotrichum truncatum species complex</taxon>
    </lineage>
</organism>
<keyword evidence="2" id="KW-1185">Reference proteome</keyword>
<dbReference type="EMBL" id="VUJX02000013">
    <property type="protein sequence ID" value="KAL0929898.1"/>
    <property type="molecule type" value="Genomic_DNA"/>
</dbReference>
<proteinExistence type="predicted"/>
<protein>
    <submittedName>
        <fullName evidence="1">Uncharacterized protein</fullName>
    </submittedName>
</protein>
<comment type="caution">
    <text evidence="1">The sequence shown here is derived from an EMBL/GenBank/DDBJ whole genome shotgun (WGS) entry which is preliminary data.</text>
</comment>